<dbReference type="InterPro" id="IPR001173">
    <property type="entry name" value="Glyco_trans_2-like"/>
</dbReference>
<dbReference type="eggNOG" id="COG1216">
    <property type="taxonomic scope" value="Bacteria"/>
</dbReference>
<gene>
    <name evidence="2" type="ordered locus">Mar181_0490</name>
</gene>
<dbReference type="Proteomes" id="UP000009230">
    <property type="component" value="Chromosome"/>
</dbReference>
<dbReference type="AlphaFoldDB" id="F6CZP1"/>
<dbReference type="RefSeq" id="WP_013795029.1">
    <property type="nucleotide sequence ID" value="NC_015559.1"/>
</dbReference>
<dbReference type="Gene3D" id="3.90.550.10">
    <property type="entry name" value="Spore Coat Polysaccharide Biosynthesis Protein SpsA, Chain A"/>
    <property type="match status" value="1"/>
</dbReference>
<dbReference type="KEGG" id="mpc:Mar181_0490"/>
<protein>
    <submittedName>
        <fullName evidence="2">Glycosyl transferase family 2</fullName>
    </submittedName>
</protein>
<accession>F6CZP1</accession>
<dbReference type="EMBL" id="CP002771">
    <property type="protein sequence ID" value="AEF53552.1"/>
    <property type="molecule type" value="Genomic_DNA"/>
</dbReference>
<dbReference type="SUPFAM" id="SSF53448">
    <property type="entry name" value="Nucleotide-diphospho-sugar transferases"/>
    <property type="match status" value="1"/>
</dbReference>
<keyword evidence="3" id="KW-1185">Reference proteome</keyword>
<proteinExistence type="predicted"/>
<dbReference type="STRING" id="491952.Mar181_0490"/>
<evidence type="ECO:0000313" key="2">
    <source>
        <dbReference type="EMBL" id="AEF53552.1"/>
    </source>
</evidence>
<evidence type="ECO:0000313" key="3">
    <source>
        <dbReference type="Proteomes" id="UP000009230"/>
    </source>
</evidence>
<name>F6CZP1_MARPP</name>
<evidence type="ECO:0000259" key="1">
    <source>
        <dbReference type="Pfam" id="PF00535"/>
    </source>
</evidence>
<organism evidence="2 3">
    <name type="scientific">Marinomonas posidonica (strain CECT 7376 / NCIMB 14433 / IVIA-Po-181)</name>
    <dbReference type="NCBI Taxonomy" id="491952"/>
    <lineage>
        <taxon>Bacteria</taxon>
        <taxon>Pseudomonadati</taxon>
        <taxon>Pseudomonadota</taxon>
        <taxon>Gammaproteobacteria</taxon>
        <taxon>Oceanospirillales</taxon>
        <taxon>Oceanospirillaceae</taxon>
        <taxon>Marinomonas</taxon>
    </lineage>
</organism>
<reference evidence="2 3" key="1">
    <citation type="journal article" date="2012" name="Stand. Genomic Sci.">
        <title>Complete genome sequence of Marinomonas posidonica type strain (IVIA-Po-181(T)).</title>
        <authorList>
            <person name="Lucas-Elio P."/>
            <person name="Goodwin L."/>
            <person name="Woyke T."/>
            <person name="Pitluck S."/>
            <person name="Nolan M."/>
            <person name="Kyrpides N.C."/>
            <person name="Detter J.C."/>
            <person name="Copeland A."/>
            <person name="Lu M."/>
            <person name="Bruce D."/>
            <person name="Detter C."/>
            <person name="Tapia R."/>
            <person name="Han S."/>
            <person name="Land M.L."/>
            <person name="Ivanova N."/>
            <person name="Mikhailova N."/>
            <person name="Johnston A.W."/>
            <person name="Sanchez-Amat A."/>
        </authorList>
    </citation>
    <scope>NUCLEOTIDE SEQUENCE [LARGE SCALE GENOMIC DNA]</scope>
    <source>
        <strain evidence="3">CECT 7376 / NCIMB 14433 / IVIA-Po-181</strain>
    </source>
</reference>
<keyword evidence="2" id="KW-0808">Transferase</keyword>
<dbReference type="InterPro" id="IPR029044">
    <property type="entry name" value="Nucleotide-diphossugar_trans"/>
</dbReference>
<dbReference type="GO" id="GO:0016740">
    <property type="term" value="F:transferase activity"/>
    <property type="evidence" value="ECO:0007669"/>
    <property type="project" value="UniProtKB-KW"/>
</dbReference>
<dbReference type="HOGENOM" id="CLU_076337_0_0_6"/>
<sequence>MNDIVLSILLPAYNYPEGIHKILSQISEANDDVKDKFEVVIYDNSSFESDVKKEFEYYKNNIKEITYKHYYPELGPSDNWNQLIGNSRGKYFILIHHDEFPLSDDFVVEVLKKIETNPGVDLILLDCFLMNKSKRLITRHIPTWIRIFVIKFFPTYLFRRNVVGPTASLIIRKDLQPTFDKNLKWLLDVDEYFGLFRNKIKWIFCKDIQICSYVDRGNSLTSSLGDDIGSIWKKELIYLAEKYSIKSPWLSKWHVLHLVDTVGWSFMRLFTRNISFILNRFGFYPISKEKVKKAFDDNC</sequence>
<dbReference type="Pfam" id="PF00535">
    <property type="entry name" value="Glycos_transf_2"/>
    <property type="match status" value="1"/>
</dbReference>
<feature type="domain" description="Glycosyltransferase 2-like" evidence="1">
    <location>
        <begin position="7"/>
        <end position="166"/>
    </location>
</feature>